<feature type="transmembrane region" description="Helical" evidence="8">
    <location>
        <begin position="55"/>
        <end position="76"/>
    </location>
</feature>
<feature type="transmembrane region" description="Helical" evidence="8">
    <location>
        <begin position="88"/>
        <end position="108"/>
    </location>
</feature>
<dbReference type="InterPro" id="IPR004268">
    <property type="entry name" value="MurJ"/>
</dbReference>
<feature type="transmembrane region" description="Helical" evidence="8">
    <location>
        <begin position="163"/>
        <end position="181"/>
    </location>
</feature>
<dbReference type="Proteomes" id="UP000622687">
    <property type="component" value="Unassembled WGS sequence"/>
</dbReference>
<feature type="transmembrane region" description="Helical" evidence="8">
    <location>
        <begin position="302"/>
        <end position="323"/>
    </location>
</feature>
<evidence type="ECO:0000256" key="4">
    <source>
        <dbReference type="ARBA" id="ARBA00022960"/>
    </source>
</evidence>
<evidence type="ECO:0000256" key="6">
    <source>
        <dbReference type="ARBA" id="ARBA00022989"/>
    </source>
</evidence>
<proteinExistence type="predicted"/>
<evidence type="ECO:0000256" key="3">
    <source>
        <dbReference type="ARBA" id="ARBA00022692"/>
    </source>
</evidence>
<comment type="subcellular location">
    <subcellularLocation>
        <location evidence="1">Cell membrane</location>
        <topology evidence="1">Multi-pass membrane protein</topology>
    </subcellularLocation>
</comment>
<dbReference type="PANTHER" id="PTHR43486:SF1">
    <property type="entry name" value="LIPID II FLIPPASE MURJ-RELATED"/>
    <property type="match status" value="1"/>
</dbReference>
<dbReference type="GO" id="GO:0005886">
    <property type="term" value="C:plasma membrane"/>
    <property type="evidence" value="ECO:0007669"/>
    <property type="project" value="UniProtKB-SubCell"/>
</dbReference>
<evidence type="ECO:0000256" key="2">
    <source>
        <dbReference type="ARBA" id="ARBA00022475"/>
    </source>
</evidence>
<keyword evidence="4" id="KW-0133">Cell shape</keyword>
<keyword evidence="3 8" id="KW-0812">Transmembrane</keyword>
<dbReference type="Pfam" id="PF03023">
    <property type="entry name" value="MurJ"/>
    <property type="match status" value="1"/>
</dbReference>
<feature type="transmembrane region" description="Helical" evidence="8">
    <location>
        <begin position="343"/>
        <end position="361"/>
    </location>
</feature>
<feature type="transmembrane region" description="Helical" evidence="8">
    <location>
        <begin position="128"/>
        <end position="151"/>
    </location>
</feature>
<evidence type="ECO:0000256" key="7">
    <source>
        <dbReference type="ARBA" id="ARBA00023136"/>
    </source>
</evidence>
<dbReference type="PANTHER" id="PTHR43486">
    <property type="entry name" value="LIPID II FLIPPASE MURJ-RELATED"/>
    <property type="match status" value="1"/>
</dbReference>
<feature type="transmembrane region" description="Helical" evidence="8">
    <location>
        <begin position="187"/>
        <end position="205"/>
    </location>
</feature>
<name>A0A934M5J2_9CLOT</name>
<keyword evidence="10" id="KW-1185">Reference proteome</keyword>
<dbReference type="RefSeq" id="WP_211143081.1">
    <property type="nucleotide sequence ID" value="NZ_JAEEGB010000014.1"/>
</dbReference>
<reference evidence="9" key="1">
    <citation type="submission" date="2020-12" db="EMBL/GenBank/DDBJ databases">
        <title>Clostridium thailandense sp. nov., a novel acetogenic bacterium isolated from peat land soil in Thailand.</title>
        <authorList>
            <person name="Chaikitkaew S."/>
            <person name="Birkeland N.K."/>
        </authorList>
    </citation>
    <scope>NUCLEOTIDE SEQUENCE</scope>
    <source>
        <strain evidence="9">DSM 17425</strain>
    </source>
</reference>
<evidence type="ECO:0000256" key="8">
    <source>
        <dbReference type="SAM" id="Phobius"/>
    </source>
</evidence>
<feature type="transmembrane region" description="Helical" evidence="8">
    <location>
        <begin position="436"/>
        <end position="458"/>
    </location>
</feature>
<dbReference type="GO" id="GO:0009252">
    <property type="term" value="P:peptidoglycan biosynthetic process"/>
    <property type="evidence" value="ECO:0007669"/>
    <property type="project" value="UniProtKB-KW"/>
</dbReference>
<comment type="caution">
    <text evidence="9">The sequence shown here is derived from an EMBL/GenBank/DDBJ whole genome shotgun (WGS) entry which is preliminary data.</text>
</comment>
<feature type="transmembrane region" description="Helical" evidence="8">
    <location>
        <begin position="406"/>
        <end position="424"/>
    </location>
</feature>
<protein>
    <submittedName>
        <fullName evidence="9">Polysaccharide biosynthesis C-terminal domain-containing protein</fullName>
    </submittedName>
</protein>
<dbReference type="EMBL" id="JAEEGB010000014">
    <property type="protein sequence ID" value="MBI6873658.1"/>
    <property type="molecule type" value="Genomic_DNA"/>
</dbReference>
<feature type="transmembrane region" description="Helical" evidence="8">
    <location>
        <begin position="226"/>
        <end position="245"/>
    </location>
</feature>
<dbReference type="AlphaFoldDB" id="A0A934M5J2"/>
<evidence type="ECO:0000313" key="9">
    <source>
        <dbReference type="EMBL" id="MBI6873658.1"/>
    </source>
</evidence>
<evidence type="ECO:0000256" key="1">
    <source>
        <dbReference type="ARBA" id="ARBA00004651"/>
    </source>
</evidence>
<accession>A0A934M5J2</accession>
<evidence type="ECO:0000313" key="10">
    <source>
        <dbReference type="Proteomes" id="UP000622687"/>
    </source>
</evidence>
<feature type="transmembrane region" description="Helical" evidence="8">
    <location>
        <begin position="382"/>
        <end position="400"/>
    </location>
</feature>
<keyword evidence="6 8" id="KW-1133">Transmembrane helix</keyword>
<keyword evidence="2" id="KW-1003">Cell membrane</keyword>
<evidence type="ECO:0000256" key="5">
    <source>
        <dbReference type="ARBA" id="ARBA00022984"/>
    </source>
</evidence>
<feature type="transmembrane region" description="Helical" evidence="8">
    <location>
        <begin position="464"/>
        <end position="489"/>
    </location>
</feature>
<keyword evidence="5" id="KW-0573">Peptidoglycan synthesis</keyword>
<feature type="transmembrane region" description="Helical" evidence="8">
    <location>
        <begin position="265"/>
        <end position="286"/>
    </location>
</feature>
<sequence>MLNIRSKEMSSNKLAFIQLATMIFLTLITQAVTLIKASVTAANFGATVQMDAFNFSNSIGTFIFSFIGTGITTVLIPAMINKKDNKSINNFITILYSASLICIFLIFLGKKYIVSAFSSGSSEFVEVACNIMLITLVTQFFNTILGVTNAVFQCNGKFNIPKVITLLTNILLTLLVVTHANLSIYEFAFYILITMFLNAGIQYYLTHKEGFKYKPIINFNDEELRNMLRVFIPTMFSSGLYQVSLLTNSLISSNLGQGKISILTYSNTIISMINMLLIGNIMTYIYPKITKNINKENGQKVLFDYCTFFNALMCLIVVGFIIIGKDGIVLLYQRGKFDKSTTNMVYTCSLIYMIGLPINVIRDAMYRYFYAKGNTKTTFVNSLYASIFNIIISIVLSFFIGLYGVILGTVITSIYSLTSILIRFKKQYQIKCNKKYILVENLKIVLVSAAVLIIGIIIKDAFKISNIILSILVYGIIAVVLYIIGLFAVKSEVYKIKL</sequence>
<dbReference type="GO" id="GO:0008360">
    <property type="term" value="P:regulation of cell shape"/>
    <property type="evidence" value="ECO:0007669"/>
    <property type="project" value="UniProtKB-KW"/>
</dbReference>
<keyword evidence="7 8" id="KW-0472">Membrane</keyword>
<organism evidence="9 10">
    <name type="scientific">Clostridium aciditolerans</name>
    <dbReference type="NCBI Taxonomy" id="339861"/>
    <lineage>
        <taxon>Bacteria</taxon>
        <taxon>Bacillati</taxon>
        <taxon>Bacillota</taxon>
        <taxon>Clostridia</taxon>
        <taxon>Eubacteriales</taxon>
        <taxon>Clostridiaceae</taxon>
        <taxon>Clostridium</taxon>
    </lineage>
</organism>
<gene>
    <name evidence="9" type="ORF">I6U51_13205</name>
</gene>